<dbReference type="PROSITE" id="PS00061">
    <property type="entry name" value="ADH_SHORT"/>
    <property type="match status" value="1"/>
</dbReference>
<name>A0ABN2N644_9MICO</name>
<dbReference type="InterPro" id="IPR002347">
    <property type="entry name" value="SDR_fam"/>
</dbReference>
<dbReference type="Proteomes" id="UP001501094">
    <property type="component" value="Unassembled WGS sequence"/>
</dbReference>
<evidence type="ECO:0000256" key="2">
    <source>
        <dbReference type="ARBA" id="ARBA00023002"/>
    </source>
</evidence>
<dbReference type="CDD" id="cd05374">
    <property type="entry name" value="17beta-HSD-like_SDR_c"/>
    <property type="match status" value="1"/>
</dbReference>
<dbReference type="EMBL" id="BAAANL010000001">
    <property type="protein sequence ID" value="GAA1852917.1"/>
    <property type="molecule type" value="Genomic_DNA"/>
</dbReference>
<dbReference type="PRINTS" id="PR00080">
    <property type="entry name" value="SDRFAMILY"/>
</dbReference>
<comment type="caution">
    <text evidence="5">The sequence shown here is derived from an EMBL/GenBank/DDBJ whole genome shotgun (WGS) entry which is preliminary data.</text>
</comment>
<evidence type="ECO:0000313" key="6">
    <source>
        <dbReference type="Proteomes" id="UP001501094"/>
    </source>
</evidence>
<dbReference type="PANTHER" id="PTHR43976:SF16">
    <property type="entry name" value="SHORT-CHAIN DEHYDROGENASE_REDUCTASE FAMILY PROTEIN"/>
    <property type="match status" value="1"/>
</dbReference>
<dbReference type="InterPro" id="IPR020904">
    <property type="entry name" value="Sc_DH/Rdtase_CS"/>
</dbReference>
<evidence type="ECO:0000256" key="1">
    <source>
        <dbReference type="ARBA" id="ARBA00006484"/>
    </source>
</evidence>
<dbReference type="InterPro" id="IPR057326">
    <property type="entry name" value="KR_dom"/>
</dbReference>
<dbReference type="Pfam" id="PF00106">
    <property type="entry name" value="adh_short"/>
    <property type="match status" value="1"/>
</dbReference>
<evidence type="ECO:0000313" key="5">
    <source>
        <dbReference type="EMBL" id="GAA1852917.1"/>
    </source>
</evidence>
<reference evidence="5 6" key="1">
    <citation type="journal article" date="2019" name="Int. J. Syst. Evol. Microbiol.">
        <title>The Global Catalogue of Microorganisms (GCM) 10K type strain sequencing project: providing services to taxonomists for standard genome sequencing and annotation.</title>
        <authorList>
            <consortium name="The Broad Institute Genomics Platform"/>
            <consortium name="The Broad Institute Genome Sequencing Center for Infectious Disease"/>
            <person name="Wu L."/>
            <person name="Ma J."/>
        </authorList>
    </citation>
    <scope>NUCLEOTIDE SEQUENCE [LARGE SCALE GENOMIC DNA]</scope>
    <source>
        <strain evidence="5 6">JCM 14326</strain>
    </source>
</reference>
<comment type="similarity">
    <text evidence="1 3">Belongs to the short-chain dehydrogenases/reductases (SDR) family.</text>
</comment>
<organism evidence="5 6">
    <name type="scientific">Myceligenerans crystallogenes</name>
    <dbReference type="NCBI Taxonomy" id="316335"/>
    <lineage>
        <taxon>Bacteria</taxon>
        <taxon>Bacillati</taxon>
        <taxon>Actinomycetota</taxon>
        <taxon>Actinomycetes</taxon>
        <taxon>Micrococcales</taxon>
        <taxon>Promicromonosporaceae</taxon>
        <taxon>Myceligenerans</taxon>
    </lineage>
</organism>
<dbReference type="PRINTS" id="PR00081">
    <property type="entry name" value="GDHRDH"/>
</dbReference>
<dbReference type="InterPro" id="IPR036291">
    <property type="entry name" value="NAD(P)-bd_dom_sf"/>
</dbReference>
<sequence>MTDHKVWLVTGAARGMGVDIAKAALAAGHRVVATARSVQKVTEVLGEHEDLLPVALDITDEASAQAAVRTAVDGFGRIDVLVNNAGMFYAGFFETLSAAQIRAQMEVNFFGTLNVARAVLPVMRAQRSGRLVTITSLAGAVGGEFTSAYAASKFALEGWMESIAPELARFGIGATIVEPGFFRTELLVEGSSTIWPEVSVADYDESTARTIEAWKGMNGRQSGDPAKLAAGLIGVLALEEPPARWVAGADAVEAVADKGRRLTAQAAAHPDLSTGLGHDD</sequence>
<feature type="domain" description="Ketoreductase" evidence="4">
    <location>
        <begin position="5"/>
        <end position="162"/>
    </location>
</feature>
<evidence type="ECO:0000259" key="4">
    <source>
        <dbReference type="SMART" id="SM00822"/>
    </source>
</evidence>
<keyword evidence="2" id="KW-0560">Oxidoreductase</keyword>
<gene>
    <name evidence="5" type="ORF">GCM10009751_06880</name>
</gene>
<dbReference type="PANTHER" id="PTHR43976">
    <property type="entry name" value="SHORT CHAIN DEHYDROGENASE"/>
    <property type="match status" value="1"/>
</dbReference>
<keyword evidence="6" id="KW-1185">Reference proteome</keyword>
<dbReference type="Gene3D" id="3.40.50.720">
    <property type="entry name" value="NAD(P)-binding Rossmann-like Domain"/>
    <property type="match status" value="1"/>
</dbReference>
<dbReference type="RefSeq" id="WP_344099516.1">
    <property type="nucleotide sequence ID" value="NZ_BAAANL010000001.1"/>
</dbReference>
<protein>
    <submittedName>
        <fullName evidence="5">Oxidoreductase</fullName>
    </submittedName>
</protein>
<dbReference type="SUPFAM" id="SSF51735">
    <property type="entry name" value="NAD(P)-binding Rossmann-fold domains"/>
    <property type="match status" value="1"/>
</dbReference>
<proteinExistence type="inferred from homology"/>
<evidence type="ECO:0000256" key="3">
    <source>
        <dbReference type="RuleBase" id="RU000363"/>
    </source>
</evidence>
<dbReference type="SMART" id="SM00822">
    <property type="entry name" value="PKS_KR"/>
    <property type="match status" value="1"/>
</dbReference>
<accession>A0ABN2N644</accession>
<dbReference type="InterPro" id="IPR051911">
    <property type="entry name" value="SDR_oxidoreductase"/>
</dbReference>